<gene>
    <name evidence="2" type="primary">LOC115750159</name>
</gene>
<organism evidence="1 2">
    <name type="scientific">Rhodamnia argentea</name>
    <dbReference type="NCBI Taxonomy" id="178133"/>
    <lineage>
        <taxon>Eukaryota</taxon>
        <taxon>Viridiplantae</taxon>
        <taxon>Streptophyta</taxon>
        <taxon>Embryophyta</taxon>
        <taxon>Tracheophyta</taxon>
        <taxon>Spermatophyta</taxon>
        <taxon>Magnoliopsida</taxon>
        <taxon>eudicotyledons</taxon>
        <taxon>Gunneridae</taxon>
        <taxon>Pentapetalae</taxon>
        <taxon>rosids</taxon>
        <taxon>malvids</taxon>
        <taxon>Myrtales</taxon>
        <taxon>Myrtaceae</taxon>
        <taxon>Myrtoideae</taxon>
        <taxon>Myrteae</taxon>
        <taxon>Australasian group</taxon>
        <taxon>Rhodamnia</taxon>
    </lineage>
</organism>
<dbReference type="Gene3D" id="3.30.70.100">
    <property type="match status" value="1"/>
</dbReference>
<dbReference type="InterPro" id="IPR036163">
    <property type="entry name" value="HMA_dom_sf"/>
</dbReference>
<name>A0A8B8Q800_9MYRT</name>
<reference evidence="2" key="2">
    <citation type="submission" date="2025-08" db="UniProtKB">
        <authorList>
            <consortium name="RefSeq"/>
        </authorList>
    </citation>
    <scope>IDENTIFICATION</scope>
    <source>
        <tissue evidence="2">Leaf</tissue>
    </source>
</reference>
<dbReference type="Proteomes" id="UP000827889">
    <property type="component" value="Chromosome 2"/>
</dbReference>
<keyword evidence="1" id="KW-1185">Reference proteome</keyword>
<protein>
    <submittedName>
        <fullName evidence="2">Uncharacterized protein LOC115750159</fullName>
    </submittedName>
</protein>
<dbReference type="KEGG" id="rarg:115750159"/>
<dbReference type="AlphaFoldDB" id="A0A8B8Q800"/>
<dbReference type="GO" id="GO:0046872">
    <property type="term" value="F:metal ion binding"/>
    <property type="evidence" value="ECO:0007669"/>
    <property type="project" value="InterPro"/>
</dbReference>
<dbReference type="PANTHER" id="PTHR46371">
    <property type="entry name" value="OS04G0464100 PROTEIN"/>
    <property type="match status" value="1"/>
</dbReference>
<accession>A0A8B8Q800</accession>
<dbReference type="SUPFAM" id="SSF55008">
    <property type="entry name" value="HMA, heavy metal-associated domain"/>
    <property type="match status" value="1"/>
</dbReference>
<dbReference type="OrthoDB" id="692882at2759"/>
<proteinExistence type="predicted"/>
<dbReference type="RefSeq" id="XP_030543235.1">
    <property type="nucleotide sequence ID" value="XM_030687375.2"/>
</dbReference>
<dbReference type="GeneID" id="115750159"/>
<evidence type="ECO:0000313" key="2">
    <source>
        <dbReference type="RefSeq" id="XP_030543235.1"/>
    </source>
</evidence>
<evidence type="ECO:0000313" key="1">
    <source>
        <dbReference type="Proteomes" id="UP000827889"/>
    </source>
</evidence>
<reference evidence="1" key="1">
    <citation type="submission" date="2025-05" db="UniProtKB">
        <authorList>
            <consortium name="RefSeq"/>
        </authorList>
    </citation>
    <scope>NUCLEOTIDE SEQUENCE [LARGE SCALE GENOMIC DNA]</scope>
</reference>
<sequence>MDCEKARSKAMKIAADAHGVISVAVEIEKNHLVVTGVGVDAAYLTRALQKKVSPATIVSVTVVKPEEKKTEDEKKLLWCQQKPLCCVQYPACRAVYDEEPPLCTIM</sequence>
<dbReference type="InterPro" id="IPR044296">
    <property type="entry name" value="HIPP46"/>
</dbReference>